<protein>
    <recommendedName>
        <fullName evidence="4">CCHC-type domain-containing protein</fullName>
    </recommendedName>
</protein>
<feature type="compositionally biased region" description="Basic residues" evidence="1">
    <location>
        <begin position="249"/>
        <end position="258"/>
    </location>
</feature>
<organism evidence="2 3">
    <name type="scientific">Scylla paramamosain</name>
    <name type="common">Mud crab</name>
    <dbReference type="NCBI Taxonomy" id="85552"/>
    <lineage>
        <taxon>Eukaryota</taxon>
        <taxon>Metazoa</taxon>
        <taxon>Ecdysozoa</taxon>
        <taxon>Arthropoda</taxon>
        <taxon>Crustacea</taxon>
        <taxon>Multicrustacea</taxon>
        <taxon>Malacostraca</taxon>
        <taxon>Eumalacostraca</taxon>
        <taxon>Eucarida</taxon>
        <taxon>Decapoda</taxon>
        <taxon>Pleocyemata</taxon>
        <taxon>Brachyura</taxon>
        <taxon>Eubrachyura</taxon>
        <taxon>Portunoidea</taxon>
        <taxon>Portunidae</taxon>
        <taxon>Portuninae</taxon>
        <taxon>Scylla</taxon>
    </lineage>
</organism>
<evidence type="ECO:0000313" key="3">
    <source>
        <dbReference type="Proteomes" id="UP001487740"/>
    </source>
</evidence>
<feature type="region of interest" description="Disordered" evidence="1">
    <location>
        <begin position="1"/>
        <end position="42"/>
    </location>
</feature>
<feature type="compositionally biased region" description="Low complexity" evidence="1">
    <location>
        <begin position="236"/>
        <end position="248"/>
    </location>
</feature>
<gene>
    <name evidence="2" type="ORF">O3P69_011770</name>
</gene>
<evidence type="ECO:0000313" key="2">
    <source>
        <dbReference type="EMBL" id="KAK8373042.1"/>
    </source>
</evidence>
<dbReference type="InterPro" id="IPR036875">
    <property type="entry name" value="Znf_CCHC_sf"/>
</dbReference>
<dbReference type="SUPFAM" id="SSF57756">
    <property type="entry name" value="Retrovirus zinc finger-like domains"/>
    <property type="match status" value="1"/>
</dbReference>
<feature type="compositionally biased region" description="Polar residues" evidence="1">
    <location>
        <begin position="266"/>
        <end position="283"/>
    </location>
</feature>
<reference evidence="2 3" key="1">
    <citation type="submission" date="2023-03" db="EMBL/GenBank/DDBJ databases">
        <title>High-quality genome of Scylla paramamosain provides insights in environmental adaptation.</title>
        <authorList>
            <person name="Zhang L."/>
        </authorList>
    </citation>
    <scope>NUCLEOTIDE SEQUENCE [LARGE SCALE GENOMIC DNA]</scope>
    <source>
        <strain evidence="2">LZ_2023a</strain>
        <tissue evidence="2">Muscle</tissue>
    </source>
</reference>
<feature type="non-terminal residue" evidence="2">
    <location>
        <position position="1"/>
    </location>
</feature>
<feature type="region of interest" description="Disordered" evidence="1">
    <location>
        <begin position="152"/>
        <end position="283"/>
    </location>
</feature>
<dbReference type="GO" id="GO:0008270">
    <property type="term" value="F:zinc ion binding"/>
    <property type="evidence" value="ECO:0007669"/>
    <property type="project" value="InterPro"/>
</dbReference>
<dbReference type="AlphaFoldDB" id="A0AAW0SFI0"/>
<keyword evidence="3" id="KW-1185">Reference proteome</keyword>
<evidence type="ECO:0008006" key="4">
    <source>
        <dbReference type="Google" id="ProtNLM"/>
    </source>
</evidence>
<feature type="compositionally biased region" description="Pro residues" evidence="1">
    <location>
        <begin position="219"/>
        <end position="235"/>
    </location>
</feature>
<name>A0AAW0SFI0_SCYPA</name>
<dbReference type="EMBL" id="JARAKH010001403">
    <property type="protein sequence ID" value="KAK8373042.1"/>
    <property type="molecule type" value="Genomic_DNA"/>
</dbReference>
<comment type="caution">
    <text evidence="2">The sequence shown here is derived from an EMBL/GenBank/DDBJ whole genome shotgun (WGS) entry which is preliminary data.</text>
</comment>
<dbReference type="GO" id="GO:0003676">
    <property type="term" value="F:nucleic acid binding"/>
    <property type="evidence" value="ECO:0007669"/>
    <property type="project" value="InterPro"/>
</dbReference>
<feature type="compositionally biased region" description="Low complexity" evidence="1">
    <location>
        <begin position="184"/>
        <end position="218"/>
    </location>
</feature>
<dbReference type="Proteomes" id="UP001487740">
    <property type="component" value="Unassembled WGS sequence"/>
</dbReference>
<sequence>LLREQANIQDPVTFVDREADPSSQPLPPPLRGDQEQAAERSHWEDLEKTELISLVEKLTEEASRTNIILRSLQQDRDLIIEYREVFASALRLADRLVASKQREAKVASCTQGVSALPETIDRHWEEVCQGSECWRDWWNSGRPKQLRHAPELAIPPTQPGNQTPPEATPSSTSVAEPPPPPSSTPVSLPTSSGLNTSTSQTHSTATSTQNQTHTNTLPAVPPTPPATPAPAPAPAVPASSTSTAGNTTTRKKKYKKKNRNSEVRGASTTQGAGPSRRQTPAKPTQICQYCNQKGHSTEDCHTRTAELRQERLLRQVLAEGRYLAAVSPSVTPHLQPFPQSRPFSAQPVNWGHTQGWQWIPPGLRYPQLSPCHTPSGRTTTLSNMHDAYENLLTVQGLKDHVTFPTHERGGTLDPVISDLEEDTLSCHQLGLVGSSDHHAVLTQVDMGVARDESTTRTVWLWDRADWGSLRRDLRRTDWPSILQGGAEVQARAFTSRLLALQEQHVPHPQFLASYIETDCLFKTTTLLTGQPRRECCVSRRVFPFRVASALASFVR</sequence>
<proteinExistence type="predicted"/>
<accession>A0AAW0SFI0</accession>
<feature type="compositionally biased region" description="Basic and acidic residues" evidence="1">
    <location>
        <begin position="32"/>
        <end position="42"/>
    </location>
</feature>
<feature type="compositionally biased region" description="Polar residues" evidence="1">
    <location>
        <begin position="1"/>
        <end position="10"/>
    </location>
</feature>
<evidence type="ECO:0000256" key="1">
    <source>
        <dbReference type="SAM" id="MobiDB-lite"/>
    </source>
</evidence>